<name>A0A7H0HFH9_9BURK</name>
<reference evidence="1 2" key="1">
    <citation type="submission" date="2020-08" db="EMBL/GenBank/DDBJ databases">
        <title>Genome sequence of Acidovorax monticola KACC 19171T.</title>
        <authorList>
            <person name="Hyun D.-W."/>
            <person name="Bae J.-W."/>
        </authorList>
    </citation>
    <scope>NUCLEOTIDE SEQUENCE [LARGE SCALE GENOMIC DNA]</scope>
    <source>
        <strain evidence="1 2">KACC 19171</strain>
    </source>
</reference>
<proteinExistence type="predicted"/>
<dbReference type="RefSeq" id="WP_187736279.1">
    <property type="nucleotide sequence ID" value="NZ_CP060790.1"/>
</dbReference>
<accession>A0A7H0HFH9</accession>
<organism evidence="1 2">
    <name type="scientific">Paenacidovorax monticola</name>
    <dbReference type="NCBI Taxonomy" id="1926868"/>
    <lineage>
        <taxon>Bacteria</taxon>
        <taxon>Pseudomonadati</taxon>
        <taxon>Pseudomonadota</taxon>
        <taxon>Betaproteobacteria</taxon>
        <taxon>Burkholderiales</taxon>
        <taxon>Comamonadaceae</taxon>
        <taxon>Paenacidovorax</taxon>
    </lineage>
</organism>
<keyword evidence="2" id="KW-1185">Reference proteome</keyword>
<dbReference type="AlphaFoldDB" id="A0A7H0HFH9"/>
<sequence length="259" mass="29851">MHALTREQLWSRLEAVDYFDWCEEAEHAALRALFFDGVLWPPGPAPTWMACRELFFHPEQTPAQWARTVELRSRYVDDEDVVHTSPRLADEYRAEALYMLLASDHLYSGMGIPEQLALLDWLGWMDAPPSAAALDAWMYGINGWIEANPREPWLLADTDDSRHAHALPWLYRTLDASPLVMQGRWMASTQDGWCYERFPRNFLGSLQSLMRMAEKGKVPHRPGTDPGLRQDFLRQLRDDLVADAVPALLQQVWAMTRKA</sequence>
<dbReference type="Proteomes" id="UP000516057">
    <property type="component" value="Chromosome"/>
</dbReference>
<protein>
    <submittedName>
        <fullName evidence="1">Uncharacterized protein</fullName>
    </submittedName>
</protein>
<dbReference type="EMBL" id="CP060790">
    <property type="protein sequence ID" value="QNP59295.1"/>
    <property type="molecule type" value="Genomic_DNA"/>
</dbReference>
<evidence type="ECO:0000313" key="2">
    <source>
        <dbReference type="Proteomes" id="UP000516057"/>
    </source>
</evidence>
<evidence type="ECO:0000313" key="1">
    <source>
        <dbReference type="EMBL" id="QNP59295.1"/>
    </source>
</evidence>
<gene>
    <name evidence="1" type="ORF">H9L24_21160</name>
</gene>
<dbReference type="KEGG" id="amon:H9L24_21160"/>